<evidence type="ECO:0000256" key="1">
    <source>
        <dbReference type="SAM" id="MobiDB-lite"/>
    </source>
</evidence>
<organism evidence="2 3">
    <name type="scientific">Cannabis sativa</name>
    <name type="common">Hemp</name>
    <name type="synonym">Marijuana</name>
    <dbReference type="NCBI Taxonomy" id="3483"/>
    <lineage>
        <taxon>Eukaryota</taxon>
        <taxon>Viridiplantae</taxon>
        <taxon>Streptophyta</taxon>
        <taxon>Embryophyta</taxon>
        <taxon>Tracheophyta</taxon>
        <taxon>Spermatophyta</taxon>
        <taxon>Magnoliopsida</taxon>
        <taxon>eudicotyledons</taxon>
        <taxon>Gunneridae</taxon>
        <taxon>Pentapetalae</taxon>
        <taxon>rosids</taxon>
        <taxon>fabids</taxon>
        <taxon>Rosales</taxon>
        <taxon>Cannabaceae</taxon>
        <taxon>Cannabis</taxon>
    </lineage>
</organism>
<evidence type="ECO:0000313" key="2">
    <source>
        <dbReference type="EMBL" id="KAF4348308.1"/>
    </source>
</evidence>
<dbReference type="Proteomes" id="UP000525078">
    <property type="component" value="Unassembled WGS sequence"/>
</dbReference>
<evidence type="ECO:0000313" key="3">
    <source>
        <dbReference type="Proteomes" id="UP000525078"/>
    </source>
</evidence>
<accession>A0A7J6DQE6</accession>
<protein>
    <submittedName>
        <fullName evidence="2">Uncharacterized protein</fullName>
    </submittedName>
</protein>
<reference evidence="2 3" key="1">
    <citation type="journal article" date="2020" name="bioRxiv">
        <title>Sequence and annotation of 42 cannabis genomes reveals extensive copy number variation in cannabinoid synthesis and pathogen resistance genes.</title>
        <authorList>
            <person name="Mckernan K.J."/>
            <person name="Helbert Y."/>
            <person name="Kane L.T."/>
            <person name="Ebling H."/>
            <person name="Zhang L."/>
            <person name="Liu B."/>
            <person name="Eaton Z."/>
            <person name="Mclaughlin S."/>
            <person name="Kingan S."/>
            <person name="Baybayan P."/>
            <person name="Concepcion G."/>
            <person name="Jordan M."/>
            <person name="Riva A."/>
            <person name="Barbazuk W."/>
            <person name="Harkins T."/>
        </authorList>
    </citation>
    <scope>NUCLEOTIDE SEQUENCE [LARGE SCALE GENOMIC DNA]</scope>
    <source>
        <strain evidence="3">cv. Jamaican Lion 4</strain>
        <tissue evidence="2">Leaf</tissue>
    </source>
</reference>
<gene>
    <name evidence="2" type="ORF">F8388_012229</name>
</gene>
<sequence length="559" mass="62110">MRTSGVTKFEGQNANEPGLQHLFILNPPNQMWGKDETSGRGLDSKVGWTLYWRKEWFSHSGKKEIAFLTAYGPMATYFSRGCKKGGFRTEKWNRGGISQRWEKHLAPSDPIRSSSAIFLLPYRTFGLDQLSDLNEERQGMRRQRDNFLDKALRRPSNPRPIWSRSSTRPENGRAALHVDVGYALHPMTQFTNLGRSKFSPDGALIARHIPSVSIAHRRFRSPIELRNRASFALLTAEDKYWVGRRAHLLDLVGTGGNARNGVKPSRALIKREIKQAIVAKFTCPMPKIRRASFATLGLREKSTCLLEKSHALALPLEKEVVLWKPPKLPIVPFLTGPLVTSFTACLDVKLADLIGCDIDLTGGTKSKNISTCRDPLCSCLARASTSFPIALRLCLDLLHAKSEVCKPMEIPLGLIPRLMTKGESAWRKVKIEGSRAKFPSGVFRRSEGIQYPTTDSSRNCVIGAEPGMAVSGHPPLFTGGHRGFVVVTGRSELHFSKAGGQRVTKSDPLSSGLLIQAKRSDGSIANKDKHGKQQTPNKQLQELKPKALVTRILIARVKQ</sequence>
<dbReference type="AlphaFoldDB" id="A0A7J6DQE6"/>
<name>A0A7J6DQE6_CANSA</name>
<comment type="caution">
    <text evidence="2">The sequence shown here is derived from an EMBL/GenBank/DDBJ whole genome shotgun (WGS) entry which is preliminary data.</text>
</comment>
<feature type="non-terminal residue" evidence="2">
    <location>
        <position position="1"/>
    </location>
</feature>
<proteinExistence type="predicted"/>
<feature type="region of interest" description="Disordered" evidence="1">
    <location>
        <begin position="520"/>
        <end position="539"/>
    </location>
</feature>
<dbReference type="EMBL" id="JAATIP010000482">
    <property type="protein sequence ID" value="KAF4348308.1"/>
    <property type="molecule type" value="Genomic_DNA"/>
</dbReference>